<feature type="transmembrane region" description="Helical" evidence="2">
    <location>
        <begin position="272"/>
        <end position="298"/>
    </location>
</feature>
<keyword evidence="2" id="KW-1133">Transmembrane helix</keyword>
<evidence type="ECO:0000256" key="2">
    <source>
        <dbReference type="SAM" id="Phobius"/>
    </source>
</evidence>
<feature type="transmembrane region" description="Helical" evidence="2">
    <location>
        <begin position="368"/>
        <end position="388"/>
    </location>
</feature>
<protein>
    <recommendedName>
        <fullName evidence="5">Tail length tape measure protein</fullName>
    </recommendedName>
</protein>
<gene>
    <name evidence="3" type="ORF">B7C51_17400</name>
</gene>
<feature type="transmembrane region" description="Helical" evidence="2">
    <location>
        <begin position="438"/>
        <end position="457"/>
    </location>
</feature>
<proteinExistence type="predicted"/>
<reference evidence="3 4" key="1">
    <citation type="submission" date="2017-03" db="EMBL/GenBank/DDBJ databases">
        <title>Paenibacillus larvae genome sequencing.</title>
        <authorList>
            <person name="Dingman D.W."/>
        </authorList>
    </citation>
    <scope>NUCLEOTIDE SEQUENCE [LARGE SCALE GENOMIC DNA]</scope>
    <source>
        <strain evidence="3 4">SAG 10367</strain>
    </source>
</reference>
<evidence type="ECO:0000313" key="4">
    <source>
        <dbReference type="Proteomes" id="UP000192727"/>
    </source>
</evidence>
<feature type="transmembrane region" description="Helical" evidence="2">
    <location>
        <begin position="336"/>
        <end position="356"/>
    </location>
</feature>
<feature type="region of interest" description="Disordered" evidence="1">
    <location>
        <begin position="550"/>
        <end position="583"/>
    </location>
</feature>
<sequence length="681" mass="73493">MTTVAASLNQFHSISNQTFTSMNKITQVLQQNVTVQQNFNKAVEEGNKKTLSLADTVKKIGFNLENAKKLAKLAIGGAAEEQGMKNAFIARTGNQDAGTAMFDKFRQEAVQTGMDVNDSLSGALTFFSSTKDSGQISRLSQLARQMSVFDTGGKGIQGAADALKEALNGDASSLAKSFNIPKADLQAFKIEDLAKSGNIEGFITAFDQLLEKQGMGKQAFETMLDSPALKWEGILNNLTAKFAMVGQGALTALAPLLDLFGNALQNGTFEPFFQIFMIGLTLIGQALAWIANNVIWLAGILLENWVPIAFGLLPIILVTLWSMIAPIMMQAGAWLMVQWPILLIGLAIGLLIFILMQCGVTTEQIVGTIMGSFYALFASIYNNVALLWDTLVSFGEFFANLFVDPVYAIQKLIYDLAMVFGGYMINMLRSVETFSGGFVKLMLSAVNKVLSGINWFVEKLNSIFGTSFSTITLLDADNTHILSDSLQGALNSIPKPASNKHVADFSKYKMGQKTLDGAFSKGYSTGSDLVQQLGDMKLPDLKPDMDALGKWDAGSKNPAIPSGGSGGAKLPGLPSSGYNTGSMPKMPSMPQMPQMPASLENVGSVDKVGSIEDQVDISSEDLKVMRELAEMKSIQNFVTLTPTIQMTTGDINSGYSIDTIIDRIEKKLEEEFITAAQGVYA</sequence>
<dbReference type="RefSeq" id="WP_083040981.1">
    <property type="nucleotide sequence ID" value="NZ_CP020557.1"/>
</dbReference>
<keyword evidence="2" id="KW-0812">Transmembrane</keyword>
<evidence type="ECO:0000313" key="3">
    <source>
        <dbReference type="EMBL" id="ARF69211.1"/>
    </source>
</evidence>
<evidence type="ECO:0008006" key="5">
    <source>
        <dbReference type="Google" id="ProtNLM"/>
    </source>
</evidence>
<feature type="transmembrane region" description="Helical" evidence="2">
    <location>
        <begin position="408"/>
        <end position="426"/>
    </location>
</feature>
<feature type="transmembrane region" description="Helical" evidence="2">
    <location>
        <begin position="305"/>
        <end position="324"/>
    </location>
</feature>
<organism evidence="3 4">
    <name type="scientific">Paenibacillus larvae subsp. pulvifaciens</name>
    <dbReference type="NCBI Taxonomy" id="1477"/>
    <lineage>
        <taxon>Bacteria</taxon>
        <taxon>Bacillati</taxon>
        <taxon>Bacillota</taxon>
        <taxon>Bacilli</taxon>
        <taxon>Bacillales</taxon>
        <taxon>Paenibacillaceae</taxon>
        <taxon>Paenibacillus</taxon>
    </lineage>
</organism>
<dbReference type="AlphaFoldDB" id="A0A1V0UVP5"/>
<name>A0A1V0UVP5_9BACL</name>
<evidence type="ECO:0000256" key="1">
    <source>
        <dbReference type="SAM" id="MobiDB-lite"/>
    </source>
</evidence>
<dbReference type="Proteomes" id="UP000192727">
    <property type="component" value="Chromosome"/>
</dbReference>
<dbReference type="EMBL" id="CP020557">
    <property type="protein sequence ID" value="ARF69211.1"/>
    <property type="molecule type" value="Genomic_DNA"/>
</dbReference>
<accession>A0A1V0UVP5</accession>
<keyword evidence="2" id="KW-0472">Membrane</keyword>